<dbReference type="InterPro" id="IPR011836">
    <property type="entry name" value="YhdP"/>
</dbReference>
<dbReference type="RefSeq" id="WP_122252994.1">
    <property type="nucleotide sequence ID" value="NZ_RDQL01000001.1"/>
</dbReference>
<accession>A0A3M6QIA4</accession>
<evidence type="ECO:0000313" key="4">
    <source>
        <dbReference type="Proteomes" id="UP000267035"/>
    </source>
</evidence>
<dbReference type="Proteomes" id="UP000267035">
    <property type="component" value="Unassembled WGS sequence"/>
</dbReference>
<comment type="caution">
    <text evidence="3">The sequence shown here is derived from an EMBL/GenBank/DDBJ whole genome shotgun (WGS) entry which is preliminary data.</text>
</comment>
<organism evidence="3 4">
    <name type="scientific">Allofranklinella schreckenbergeri</name>
    <dbReference type="NCBI Taxonomy" id="1076744"/>
    <lineage>
        <taxon>Bacteria</taxon>
        <taxon>Pseudomonadati</taxon>
        <taxon>Pseudomonadota</taxon>
        <taxon>Betaproteobacteria</taxon>
        <taxon>Burkholderiales</taxon>
        <taxon>Comamonadaceae</taxon>
        <taxon>Allofranklinella</taxon>
    </lineage>
</organism>
<feature type="compositionally biased region" description="Pro residues" evidence="1">
    <location>
        <begin position="1103"/>
        <end position="1125"/>
    </location>
</feature>
<feature type="region of interest" description="Disordered" evidence="1">
    <location>
        <begin position="1059"/>
        <end position="1131"/>
    </location>
</feature>
<feature type="compositionally biased region" description="Basic and acidic residues" evidence="1">
    <location>
        <begin position="1074"/>
        <end position="1084"/>
    </location>
</feature>
<feature type="region of interest" description="Disordered" evidence="1">
    <location>
        <begin position="650"/>
        <end position="674"/>
    </location>
</feature>
<proteinExistence type="predicted"/>
<reference evidence="3 4" key="1">
    <citation type="submission" date="2018-10" db="EMBL/GenBank/DDBJ databases">
        <title>Comamonadaceae CDC group NO-1 genome sequencing and assembly.</title>
        <authorList>
            <person name="Bernier A.-M."/>
            <person name="Bernard K."/>
        </authorList>
    </citation>
    <scope>NUCLEOTIDE SEQUENCE [LARGE SCALE GENOMIC DNA]</scope>
    <source>
        <strain evidence="3 4">NML161473</strain>
    </source>
</reference>
<feature type="compositionally biased region" description="Low complexity" evidence="1">
    <location>
        <begin position="1085"/>
        <end position="1098"/>
    </location>
</feature>
<dbReference type="PANTHER" id="PTHR38690:SF1">
    <property type="entry name" value="PROTEASE"/>
    <property type="match status" value="1"/>
</dbReference>
<gene>
    <name evidence="3" type="ORF">EBQ25_00750</name>
</gene>
<feature type="compositionally biased region" description="Low complexity" evidence="1">
    <location>
        <begin position="976"/>
        <end position="997"/>
    </location>
</feature>
<feature type="compositionally biased region" description="Low complexity" evidence="1">
    <location>
        <begin position="650"/>
        <end position="665"/>
    </location>
</feature>
<feature type="region of interest" description="Disordered" evidence="1">
    <location>
        <begin position="965"/>
        <end position="997"/>
    </location>
</feature>
<evidence type="ECO:0000313" key="3">
    <source>
        <dbReference type="EMBL" id="RMX02787.1"/>
    </source>
</evidence>
<dbReference type="Pfam" id="PF13116">
    <property type="entry name" value="YhdP"/>
    <property type="match status" value="2"/>
</dbReference>
<sequence length="1542" mass="166101">MRALLALALLAAAALAALHGWLLPRLDQWRPELERAVSRASGLPVRIGALRAESPPQGWALLPTLIAHDVHVGQAGDALHVQVAQVELGVSLPSLARLGWDSLRLHAPHMVVSWADGGDAPAALPWAAVHWLLDQPQVLMEQGRLTVHPPDGQAEPLVLEAIDLALERTLLGRHTLALRLQPHAMGTVQLQADLQVDLQAEWAVRLGPHPHDWPLLQGPVHLQVHGADLQAGFGAALAHWPALAAAWPGAVPQGRMDAHLQVQLEATRGQQHVREADLDARWHALQVPGPAAQPLLAWDEARLQLHANGPQPHRPAWQVTQAQLEARRGRQQWRSGPLSAVLDYRPATPTAPGHWRRLELHAPQWDLAFLAALGAPAAPHPPARPGPAWPEPPRWQAALAQVQQHLARWQPTGVLRDVRGHWQREPSSAGTELSQWALTATLEGVGWGMEPAAGVPLGVRQLSGAVQAQDGGGQAQLHMDDGAVHLPTVFEQALIPVQTLRAQVQWQHSADGHLAVQVQAPQVRNAHAQGSATVRWRTATQEEMARYPGLGRWPGHLDLQAQLTRADAAQTWRYLPLSIPEAARHYVRDSVRQGRGQKVAFEVHGLLRDFPFDGARSAGAAAPGRFRIEAEADQIAYRYVPHALLAEQEGGVQGQAQASAQASSQAPPPTPAQAVWPDLADVKARLLFEGYGMHIDVHEGRLQAVPQVRIGPSQARIEDFRRAHLQVQATAQGPLQPQLQLLATTPAARMTGHALDDWRGTGEIGLQLALGIPLDVQPSGTQQGYTVVGQVRLQGNDIHGQAHMPSLYGAQGTVHFSEKGFTAKGITAQALGGPVQLEVHMPDLEGRDAPARVQVQARGRFSAEGVQRYARQALGAGQGLADRLLAGLHGASDYTLDVHTLGARAFIDFASSTQGLGSRLPAPLHKAADAVQPLRLTHTPPNAEGDEWVQLDWGERLYARYRLRRSAPSASPPTPTANAPEAKAKATAKTTTTAAPAAPDWQVREGAVLIGAFSDDERRLSRFIPHRFAPAPVPGHVRATIAWEGWDASAWLPWLQGPQAGVSAPNAPQPVEQDAAKDPEKAAEKAAASAAAHSSPSARSTPRPMPRPDGAPQARPPAPAAPPSIPSSAPSAWPAGLGALIPSVWYGQFQRLQWGEMTLHDVAVQAYQNGGAQRSFWVANIHAAEMQGQLEYHPHYLDDTGLLRGKFARVELPADFGQTPAPDANAAHAKASSSASADWASVRRLPTVDLEIDRLLFAGRDWGQAALQAVNHMPGGLLPHEWRINYLTLHVPEARLHAQGSWRAARQAQPVAHLLDGHKVMDMRFTLEVDDAGRLLSRLGWPGVLHAGKGTLHGRLGWRGSPFKLDLPTLGGSFHLDMQKGQFLQVDAGAARLLGVLSLQALPRRLSLDFRDIFSDGFAFDFVRGDVQLQEGKASTNNVQMQGVNAGVVLEGQADVLGETQDIKVTVVPELDAMTASLVATAINPAVGAGTFLAQLFLGKPLAQSAAREFHIHGAWSAPIVERVQRHAEPRQTTMPEAGDGP</sequence>
<feature type="domain" description="YhdP central" evidence="2">
    <location>
        <begin position="1148"/>
        <end position="1521"/>
    </location>
</feature>
<feature type="domain" description="YhdP central" evidence="2">
    <location>
        <begin position="3"/>
        <end position="964"/>
    </location>
</feature>
<protein>
    <recommendedName>
        <fullName evidence="2">YhdP central domain-containing protein</fullName>
    </recommendedName>
</protein>
<dbReference type="InterPro" id="IPR025263">
    <property type="entry name" value="YhdP_central"/>
</dbReference>
<keyword evidence="4" id="KW-1185">Reference proteome</keyword>
<evidence type="ECO:0000256" key="1">
    <source>
        <dbReference type="SAM" id="MobiDB-lite"/>
    </source>
</evidence>
<dbReference type="PANTHER" id="PTHR38690">
    <property type="entry name" value="PROTEASE-RELATED"/>
    <property type="match status" value="1"/>
</dbReference>
<evidence type="ECO:0000259" key="2">
    <source>
        <dbReference type="Pfam" id="PF13116"/>
    </source>
</evidence>
<dbReference type="EMBL" id="RDQL01000001">
    <property type="protein sequence ID" value="RMX02787.1"/>
    <property type="molecule type" value="Genomic_DNA"/>
</dbReference>
<name>A0A3M6QIA4_9BURK</name>